<proteinExistence type="predicted"/>
<accession>A0ABQ5GDJ0</accession>
<reference evidence="1" key="2">
    <citation type="submission" date="2022-01" db="EMBL/GenBank/DDBJ databases">
        <authorList>
            <person name="Yamashiro T."/>
            <person name="Shiraishi A."/>
            <person name="Satake H."/>
            <person name="Nakayama K."/>
        </authorList>
    </citation>
    <scope>NUCLEOTIDE SEQUENCE</scope>
</reference>
<evidence type="ECO:0000313" key="1">
    <source>
        <dbReference type="EMBL" id="GJT73760.1"/>
    </source>
</evidence>
<keyword evidence="2" id="KW-1185">Reference proteome</keyword>
<dbReference type="EMBL" id="BQNB010018380">
    <property type="protein sequence ID" value="GJT73760.1"/>
    <property type="molecule type" value="Genomic_DNA"/>
</dbReference>
<reference evidence="1" key="1">
    <citation type="journal article" date="2022" name="Int. J. Mol. Sci.">
        <title>Draft Genome of Tanacetum Coccineum: Genomic Comparison of Closely Related Tanacetum-Family Plants.</title>
        <authorList>
            <person name="Yamashiro T."/>
            <person name="Shiraishi A."/>
            <person name="Nakayama K."/>
            <person name="Satake H."/>
        </authorList>
    </citation>
    <scope>NUCLEOTIDE SEQUENCE</scope>
</reference>
<sequence length="203" mass="22400">MDLRFQVVLSRFLFFCSKSENFFSRAVTRSANSFQGLDPVGDGESRTTLADVSSYGCAEGLVDASSVAGIRLWNINWSVGVVEWPLQQVLKSPHLQHMHDPLHETIPDSSEWLVRHYILHLHLKVRVQVQVELVLYQVHQPAGKSSSRFGLGGLAVEGLDGFSLACLGFDAGAGLLDFFVANFDLGCLALAVFFFPSFSDTTF</sequence>
<protein>
    <submittedName>
        <fullName evidence="1">Uncharacterized protein</fullName>
    </submittedName>
</protein>
<evidence type="ECO:0000313" key="2">
    <source>
        <dbReference type="Proteomes" id="UP001151760"/>
    </source>
</evidence>
<comment type="caution">
    <text evidence="1">The sequence shown here is derived from an EMBL/GenBank/DDBJ whole genome shotgun (WGS) entry which is preliminary data.</text>
</comment>
<dbReference type="Proteomes" id="UP001151760">
    <property type="component" value="Unassembled WGS sequence"/>
</dbReference>
<organism evidence="1 2">
    <name type="scientific">Tanacetum coccineum</name>
    <dbReference type="NCBI Taxonomy" id="301880"/>
    <lineage>
        <taxon>Eukaryota</taxon>
        <taxon>Viridiplantae</taxon>
        <taxon>Streptophyta</taxon>
        <taxon>Embryophyta</taxon>
        <taxon>Tracheophyta</taxon>
        <taxon>Spermatophyta</taxon>
        <taxon>Magnoliopsida</taxon>
        <taxon>eudicotyledons</taxon>
        <taxon>Gunneridae</taxon>
        <taxon>Pentapetalae</taxon>
        <taxon>asterids</taxon>
        <taxon>campanulids</taxon>
        <taxon>Asterales</taxon>
        <taxon>Asteraceae</taxon>
        <taxon>Asteroideae</taxon>
        <taxon>Anthemideae</taxon>
        <taxon>Anthemidinae</taxon>
        <taxon>Tanacetum</taxon>
    </lineage>
</organism>
<name>A0ABQ5GDJ0_9ASTR</name>
<gene>
    <name evidence="1" type="ORF">Tco_1033046</name>
</gene>